<evidence type="ECO:0000259" key="4">
    <source>
        <dbReference type="PROSITE" id="PS50238"/>
    </source>
</evidence>
<evidence type="ECO:0000256" key="3">
    <source>
        <dbReference type="SAM" id="MobiDB-lite"/>
    </source>
</evidence>
<feature type="region of interest" description="Disordered" evidence="3">
    <location>
        <begin position="1"/>
        <end position="30"/>
    </location>
</feature>
<evidence type="ECO:0008006" key="8">
    <source>
        <dbReference type="Google" id="ProtNLM"/>
    </source>
</evidence>
<dbReference type="InterPro" id="IPR023393">
    <property type="entry name" value="START-like_dom_sf"/>
</dbReference>
<feature type="compositionally biased region" description="Polar residues" evidence="3">
    <location>
        <begin position="255"/>
        <end position="271"/>
    </location>
</feature>
<dbReference type="GO" id="GO:0008289">
    <property type="term" value="F:lipid binding"/>
    <property type="evidence" value="ECO:0007669"/>
    <property type="project" value="InterPro"/>
</dbReference>
<evidence type="ECO:0000256" key="1">
    <source>
        <dbReference type="ARBA" id="ARBA00022468"/>
    </source>
</evidence>
<evidence type="ECO:0000256" key="2">
    <source>
        <dbReference type="ARBA" id="ARBA00022553"/>
    </source>
</evidence>
<keyword evidence="1" id="KW-0343">GTPase activation</keyword>
<dbReference type="AlphaFoldDB" id="A0A8K0NZ84"/>
<proteinExistence type="predicted"/>
<dbReference type="GO" id="GO:0005096">
    <property type="term" value="F:GTPase activator activity"/>
    <property type="evidence" value="ECO:0007669"/>
    <property type="project" value="UniProtKB-KW"/>
</dbReference>
<dbReference type="PANTHER" id="PTHR12659">
    <property type="entry name" value="RHO-TYPE GTPASE ACTIVATING PROTEIN"/>
    <property type="match status" value="1"/>
</dbReference>
<dbReference type="PROSITE" id="PS50848">
    <property type="entry name" value="START"/>
    <property type="match status" value="1"/>
</dbReference>
<dbReference type="SUPFAM" id="SSF48350">
    <property type="entry name" value="GTPase activation domain, GAP"/>
    <property type="match status" value="1"/>
</dbReference>
<dbReference type="InterPro" id="IPR002913">
    <property type="entry name" value="START_lipid-bd_dom"/>
</dbReference>
<feature type="region of interest" description="Disordered" evidence="3">
    <location>
        <begin position="252"/>
        <end position="279"/>
    </location>
</feature>
<evidence type="ECO:0000259" key="5">
    <source>
        <dbReference type="PROSITE" id="PS50848"/>
    </source>
</evidence>
<reference evidence="6" key="1">
    <citation type="submission" date="2013-04" db="EMBL/GenBank/DDBJ databases">
        <authorList>
            <person name="Qu J."/>
            <person name="Murali S.C."/>
            <person name="Bandaranaike D."/>
            <person name="Bellair M."/>
            <person name="Blankenburg K."/>
            <person name="Chao H."/>
            <person name="Dinh H."/>
            <person name="Doddapaneni H."/>
            <person name="Downs B."/>
            <person name="Dugan-Rocha S."/>
            <person name="Elkadiri S."/>
            <person name="Gnanaolivu R.D."/>
            <person name="Hernandez B."/>
            <person name="Javaid M."/>
            <person name="Jayaseelan J.C."/>
            <person name="Lee S."/>
            <person name="Li M."/>
            <person name="Ming W."/>
            <person name="Munidasa M."/>
            <person name="Muniz J."/>
            <person name="Nguyen L."/>
            <person name="Ongeri F."/>
            <person name="Osuji N."/>
            <person name="Pu L.-L."/>
            <person name="Puazo M."/>
            <person name="Qu C."/>
            <person name="Quiroz J."/>
            <person name="Raj R."/>
            <person name="Weissenberger G."/>
            <person name="Xin Y."/>
            <person name="Zou X."/>
            <person name="Han Y."/>
            <person name="Richards S."/>
            <person name="Worley K."/>
            <person name="Muzny D."/>
            <person name="Gibbs R."/>
        </authorList>
    </citation>
    <scope>NUCLEOTIDE SEQUENCE</scope>
    <source>
        <strain evidence="6">Sampled in the wild</strain>
    </source>
</reference>
<dbReference type="PANTHER" id="PTHR12659:SF7">
    <property type="entry name" value="CROSSVEINLESS C, ISOFORM C"/>
    <property type="match status" value="1"/>
</dbReference>
<dbReference type="SMART" id="SM00324">
    <property type="entry name" value="RhoGAP"/>
    <property type="match status" value="1"/>
</dbReference>
<dbReference type="Pfam" id="PF01852">
    <property type="entry name" value="START"/>
    <property type="match status" value="1"/>
</dbReference>
<comment type="caution">
    <text evidence="6">The sequence shown here is derived from an EMBL/GenBank/DDBJ whole genome shotgun (WGS) entry which is preliminary data.</text>
</comment>
<reference evidence="6" key="2">
    <citation type="submission" date="2017-10" db="EMBL/GenBank/DDBJ databases">
        <title>Ladona fulva Genome sequencing and assembly.</title>
        <authorList>
            <person name="Murali S."/>
            <person name="Richards S."/>
            <person name="Bandaranaike D."/>
            <person name="Bellair M."/>
            <person name="Blankenburg K."/>
            <person name="Chao H."/>
            <person name="Dinh H."/>
            <person name="Doddapaneni H."/>
            <person name="Dugan-Rocha S."/>
            <person name="Elkadiri S."/>
            <person name="Gnanaolivu R."/>
            <person name="Hernandez B."/>
            <person name="Skinner E."/>
            <person name="Javaid M."/>
            <person name="Lee S."/>
            <person name="Li M."/>
            <person name="Ming W."/>
            <person name="Munidasa M."/>
            <person name="Muniz J."/>
            <person name="Nguyen L."/>
            <person name="Hughes D."/>
            <person name="Osuji N."/>
            <person name="Pu L.-L."/>
            <person name="Puazo M."/>
            <person name="Qu C."/>
            <person name="Quiroz J."/>
            <person name="Raj R."/>
            <person name="Weissenberger G."/>
            <person name="Xin Y."/>
            <person name="Zou X."/>
            <person name="Han Y."/>
            <person name="Worley K."/>
            <person name="Muzny D."/>
            <person name="Gibbs R."/>
        </authorList>
    </citation>
    <scope>NUCLEOTIDE SEQUENCE</scope>
    <source>
        <strain evidence="6">Sampled in the wild</strain>
    </source>
</reference>
<dbReference type="OrthoDB" id="10003330at2759"/>
<evidence type="ECO:0000313" key="6">
    <source>
        <dbReference type="EMBL" id="KAG8227526.1"/>
    </source>
</evidence>
<dbReference type="GO" id="GO:0007165">
    <property type="term" value="P:signal transduction"/>
    <property type="evidence" value="ECO:0007669"/>
    <property type="project" value="InterPro"/>
</dbReference>
<protein>
    <recommendedName>
        <fullName evidence="8">Rho-GAP domain-containing protein</fullName>
    </recommendedName>
</protein>
<dbReference type="GO" id="GO:0035023">
    <property type="term" value="P:regulation of Rho protein signal transduction"/>
    <property type="evidence" value="ECO:0007669"/>
    <property type="project" value="TreeGrafter"/>
</dbReference>
<dbReference type="EMBL" id="KZ308326">
    <property type="protein sequence ID" value="KAG8227526.1"/>
    <property type="molecule type" value="Genomic_DNA"/>
</dbReference>
<keyword evidence="7" id="KW-1185">Reference proteome</keyword>
<dbReference type="SUPFAM" id="SSF55961">
    <property type="entry name" value="Bet v1-like"/>
    <property type="match status" value="1"/>
</dbReference>
<dbReference type="InterPro" id="IPR008936">
    <property type="entry name" value="Rho_GTPase_activation_prot"/>
</dbReference>
<keyword evidence="2" id="KW-0597">Phosphoprotein</keyword>
<dbReference type="PROSITE" id="PS50238">
    <property type="entry name" value="RHOGAP"/>
    <property type="match status" value="1"/>
</dbReference>
<feature type="domain" description="START" evidence="5">
    <location>
        <begin position="358"/>
        <end position="529"/>
    </location>
</feature>
<dbReference type="Proteomes" id="UP000792457">
    <property type="component" value="Unassembled WGS sequence"/>
</dbReference>
<gene>
    <name evidence="6" type="ORF">J437_LFUL008398</name>
</gene>
<dbReference type="Gene3D" id="3.30.530.20">
    <property type="match status" value="1"/>
</dbReference>
<organism evidence="6 7">
    <name type="scientific">Ladona fulva</name>
    <name type="common">Scarce chaser dragonfly</name>
    <name type="synonym">Libellula fulva</name>
    <dbReference type="NCBI Taxonomy" id="123851"/>
    <lineage>
        <taxon>Eukaryota</taxon>
        <taxon>Metazoa</taxon>
        <taxon>Ecdysozoa</taxon>
        <taxon>Arthropoda</taxon>
        <taxon>Hexapoda</taxon>
        <taxon>Insecta</taxon>
        <taxon>Pterygota</taxon>
        <taxon>Palaeoptera</taxon>
        <taxon>Odonata</taxon>
        <taxon>Epiprocta</taxon>
        <taxon>Anisoptera</taxon>
        <taxon>Libelluloidea</taxon>
        <taxon>Libellulidae</taxon>
        <taxon>Ladona</taxon>
    </lineage>
</organism>
<dbReference type="InterPro" id="IPR000198">
    <property type="entry name" value="RhoGAP_dom"/>
</dbReference>
<dbReference type="GO" id="GO:0030036">
    <property type="term" value="P:actin cytoskeleton organization"/>
    <property type="evidence" value="ECO:0007669"/>
    <property type="project" value="TreeGrafter"/>
</dbReference>
<dbReference type="Pfam" id="PF00620">
    <property type="entry name" value="RhoGAP"/>
    <property type="match status" value="1"/>
</dbReference>
<feature type="domain" description="Rho-GAP" evidence="4">
    <location>
        <begin position="59"/>
        <end position="300"/>
    </location>
</feature>
<name>A0A8K0NZ84_LADFU</name>
<dbReference type="Gene3D" id="1.10.555.10">
    <property type="entry name" value="Rho GTPase activation protein"/>
    <property type="match status" value="1"/>
</dbReference>
<evidence type="ECO:0000313" key="7">
    <source>
        <dbReference type="Proteomes" id="UP000792457"/>
    </source>
</evidence>
<accession>A0A8K0NZ84</accession>
<sequence length="529" mass="58543">MESHCSSSSVSGASHHRSGSPSSAAASSVGGSWSWELPRILLLRRSKAPDFKDKKVFGVPLWVCLQRSGDGIPIPPPITAALSWLRMNALNQVGLFRRSGVKSRIARLRAASEEAGWEMYSGGLGKQEEITWADSGDDSEIRTVGGTKFSYLNEQQAYDVADMVKLYFRELPEALLSSKLSDTFISVFQHVPEEQRKQAIQCLLLLLPDENREVLQTLLDFLAQVASHSNENQMTVSNLAVCLAPSLFHHHHQGRSTSQRPASTEALSTTPGMPDPRELSQSRAAHDCLHFLLREQNSLFRVPEEMLLCCRFSSLEESIPVSLSELGSEMGSDWRAYLKACIASLLKEVRDRNRVGAGWFSINMGGGGDGSGWRGLEGVEAWWRKVGDGHPLRLWRIEADVEAPPPEVARRLISERHLWDPALLKCRRLKISHRGADDEDEGGKIDAELFQYVRASISPLPPRDYCVLRGWRTDLERGGCAVVEASVEHPAAPPLEGSVRGVVLASRYLITPCGSGRSRIIHLSRVDAK</sequence>